<dbReference type="EMBL" id="JABXBU010000003">
    <property type="protein sequence ID" value="KAF8791863.1"/>
    <property type="molecule type" value="Genomic_DNA"/>
</dbReference>
<sequence length="119" mass="13804">MPFSKEEITLEVKEENSFLEWEFETKARDIDFSLVFRGESPEDLEFVVLIPKQRIDTSDEPEKGCFKCEKSGNFNLFLSVELVLSGTPNIITLQLITIARLHHTTPCNIVRYSLCWVVY</sequence>
<dbReference type="Gene3D" id="2.60.120.680">
    <property type="entry name" value="GOLD domain"/>
    <property type="match status" value="1"/>
</dbReference>
<reference evidence="1" key="2">
    <citation type="submission" date="2020-06" db="EMBL/GenBank/DDBJ databases">
        <authorList>
            <person name="Sheffer M."/>
        </authorList>
    </citation>
    <scope>NUCLEOTIDE SEQUENCE</scope>
</reference>
<evidence type="ECO:0000313" key="1">
    <source>
        <dbReference type="EMBL" id="KAF8791863.1"/>
    </source>
</evidence>
<name>A0A8T0FT50_ARGBR</name>
<gene>
    <name evidence="1" type="ORF">HNY73_003532</name>
</gene>
<dbReference type="InterPro" id="IPR036598">
    <property type="entry name" value="GOLD_dom_sf"/>
</dbReference>
<keyword evidence="2" id="KW-1185">Reference proteome</keyword>
<proteinExistence type="predicted"/>
<reference evidence="1" key="1">
    <citation type="journal article" date="2020" name="bioRxiv">
        <title>Chromosome-level reference genome of the European wasp spider Argiope bruennichi: a resource for studies on range expansion and evolutionary adaptation.</title>
        <authorList>
            <person name="Sheffer M.M."/>
            <person name="Hoppe A."/>
            <person name="Krehenwinkel H."/>
            <person name="Uhl G."/>
            <person name="Kuss A.W."/>
            <person name="Jensen L."/>
            <person name="Jensen C."/>
            <person name="Gillespie R.G."/>
            <person name="Hoff K.J."/>
            <person name="Prost S."/>
        </authorList>
    </citation>
    <scope>NUCLEOTIDE SEQUENCE</scope>
</reference>
<dbReference type="AlphaFoldDB" id="A0A8T0FT50"/>
<evidence type="ECO:0008006" key="3">
    <source>
        <dbReference type="Google" id="ProtNLM"/>
    </source>
</evidence>
<comment type="caution">
    <text evidence="1">The sequence shown here is derived from an EMBL/GenBank/DDBJ whole genome shotgun (WGS) entry which is preliminary data.</text>
</comment>
<accession>A0A8T0FT50</accession>
<dbReference type="Proteomes" id="UP000807504">
    <property type="component" value="Unassembled WGS sequence"/>
</dbReference>
<organism evidence="1 2">
    <name type="scientific">Argiope bruennichi</name>
    <name type="common">Wasp spider</name>
    <name type="synonym">Aranea bruennichi</name>
    <dbReference type="NCBI Taxonomy" id="94029"/>
    <lineage>
        <taxon>Eukaryota</taxon>
        <taxon>Metazoa</taxon>
        <taxon>Ecdysozoa</taxon>
        <taxon>Arthropoda</taxon>
        <taxon>Chelicerata</taxon>
        <taxon>Arachnida</taxon>
        <taxon>Araneae</taxon>
        <taxon>Araneomorphae</taxon>
        <taxon>Entelegynae</taxon>
        <taxon>Araneoidea</taxon>
        <taxon>Araneidae</taxon>
        <taxon>Argiope</taxon>
    </lineage>
</organism>
<dbReference type="SUPFAM" id="SSF101576">
    <property type="entry name" value="Supernatant protein factor (SPF), C-terminal domain"/>
    <property type="match status" value="1"/>
</dbReference>
<evidence type="ECO:0000313" key="2">
    <source>
        <dbReference type="Proteomes" id="UP000807504"/>
    </source>
</evidence>
<protein>
    <recommendedName>
        <fullName evidence="3">GOLD domain-containing protein</fullName>
    </recommendedName>
</protein>